<feature type="transmembrane region" description="Helical" evidence="15">
    <location>
        <begin position="79"/>
        <end position="98"/>
    </location>
</feature>
<protein>
    <recommendedName>
        <fullName evidence="4 14">Protoporphyrinogen IX oxidase</fullName>
        <ecNumber evidence="14">1.3.99.-</ecNumber>
    </recommendedName>
</protein>
<comment type="catalytic activity">
    <reaction evidence="13 14">
        <text>protoporphyrinogen IX + 3 A = protoporphyrin IX + 3 AH2</text>
        <dbReference type="Rhea" id="RHEA:62000"/>
        <dbReference type="ChEBI" id="CHEBI:13193"/>
        <dbReference type="ChEBI" id="CHEBI:17499"/>
        <dbReference type="ChEBI" id="CHEBI:57306"/>
        <dbReference type="ChEBI" id="CHEBI:57307"/>
    </reaction>
</comment>
<evidence type="ECO:0000313" key="16">
    <source>
        <dbReference type="EMBL" id="OWQ96952.1"/>
    </source>
</evidence>
<dbReference type="PANTHER" id="PTHR40255">
    <property type="entry name" value="UPF0093 MEMBRANE PROTEIN SLR1790"/>
    <property type="match status" value="1"/>
</dbReference>
<comment type="caution">
    <text evidence="16">The sequence shown here is derived from an EMBL/GenBank/DDBJ whole genome shotgun (WGS) entry which is preliminary data.</text>
</comment>
<dbReference type="RefSeq" id="WP_088440807.1">
    <property type="nucleotide sequence ID" value="NZ_BMMC01000003.1"/>
</dbReference>
<dbReference type="PANTHER" id="PTHR40255:SF1">
    <property type="entry name" value="PROTOPORPHYRINOGEN IX OXIDASE"/>
    <property type="match status" value="1"/>
</dbReference>
<evidence type="ECO:0000256" key="12">
    <source>
        <dbReference type="ARBA" id="ARBA00023136"/>
    </source>
</evidence>
<evidence type="ECO:0000256" key="9">
    <source>
        <dbReference type="ARBA" id="ARBA00022989"/>
    </source>
</evidence>
<evidence type="ECO:0000256" key="13">
    <source>
        <dbReference type="ARBA" id="ARBA00048390"/>
    </source>
</evidence>
<keyword evidence="6 14" id="KW-0349">Heme</keyword>
<dbReference type="Proteomes" id="UP000197361">
    <property type="component" value="Unassembled WGS sequence"/>
</dbReference>
<evidence type="ECO:0000256" key="2">
    <source>
        <dbReference type="ARBA" id="ARBA00005073"/>
    </source>
</evidence>
<dbReference type="GO" id="GO:0006782">
    <property type="term" value="P:protoporphyrinogen IX biosynthetic process"/>
    <property type="evidence" value="ECO:0007669"/>
    <property type="project" value="UniProtKB-UniRule"/>
</dbReference>
<proteinExistence type="inferred from homology"/>
<dbReference type="GO" id="GO:0070818">
    <property type="term" value="F:protoporphyrinogen oxidase activity"/>
    <property type="evidence" value="ECO:0007669"/>
    <property type="project" value="UniProtKB-UniRule"/>
</dbReference>
<feature type="transmembrane region" description="Helical" evidence="15">
    <location>
        <begin position="12"/>
        <end position="29"/>
    </location>
</feature>
<keyword evidence="10" id="KW-0560">Oxidoreductase</keyword>
<dbReference type="Pfam" id="PF03653">
    <property type="entry name" value="UPF0093"/>
    <property type="match status" value="1"/>
</dbReference>
<evidence type="ECO:0000256" key="8">
    <source>
        <dbReference type="ARBA" id="ARBA00022723"/>
    </source>
</evidence>
<organism evidence="16 17">
    <name type="scientific">Sphingopyxis bauzanensis</name>
    <dbReference type="NCBI Taxonomy" id="651663"/>
    <lineage>
        <taxon>Bacteria</taxon>
        <taxon>Pseudomonadati</taxon>
        <taxon>Pseudomonadota</taxon>
        <taxon>Alphaproteobacteria</taxon>
        <taxon>Sphingomonadales</taxon>
        <taxon>Sphingomonadaceae</taxon>
        <taxon>Sphingopyxis</taxon>
    </lineage>
</organism>
<gene>
    <name evidence="16" type="ORF">CDQ92_07570</name>
</gene>
<dbReference type="GO" id="GO:0046872">
    <property type="term" value="F:metal ion binding"/>
    <property type="evidence" value="ECO:0007669"/>
    <property type="project" value="UniProtKB-UniRule"/>
</dbReference>
<dbReference type="GO" id="GO:0005886">
    <property type="term" value="C:plasma membrane"/>
    <property type="evidence" value="ECO:0007669"/>
    <property type="project" value="UniProtKB-SubCell"/>
</dbReference>
<keyword evidence="17" id="KW-1185">Reference proteome</keyword>
<dbReference type="AlphaFoldDB" id="A0A246JWL2"/>
<comment type="similarity">
    <text evidence="3 14">Belongs to the HemJ family.</text>
</comment>
<evidence type="ECO:0000256" key="4">
    <source>
        <dbReference type="ARBA" id="ARBA00017504"/>
    </source>
</evidence>
<evidence type="ECO:0000256" key="5">
    <source>
        <dbReference type="ARBA" id="ARBA00022475"/>
    </source>
</evidence>
<comment type="pathway">
    <text evidence="2 14">Porphyrin-containing compound metabolism; protoporphyrin-IX biosynthesis; protoporphyrin-IX from protoporphyrinogen-IX: step 1/1.</text>
</comment>
<reference evidence="16 17" key="1">
    <citation type="journal article" date="2010" name="Int. J. Syst. Evol. Microbiol.">
        <title>Sphingopyxis bauzanensis sp. nov., a psychrophilic bacterium isolated from soil.</title>
        <authorList>
            <person name="Zhang D.C."/>
            <person name="Liu H.C."/>
            <person name="Xin Y.H."/>
            <person name="Zhou Y.G."/>
            <person name="Schinner F."/>
            <person name="Margesin R."/>
        </authorList>
    </citation>
    <scope>NUCLEOTIDE SEQUENCE [LARGE SCALE GENOMIC DNA]</scope>
    <source>
        <strain evidence="16 17">DSM 22271</strain>
    </source>
</reference>
<evidence type="ECO:0000256" key="15">
    <source>
        <dbReference type="SAM" id="Phobius"/>
    </source>
</evidence>
<evidence type="ECO:0000256" key="3">
    <source>
        <dbReference type="ARBA" id="ARBA00006501"/>
    </source>
</evidence>
<evidence type="ECO:0000256" key="7">
    <source>
        <dbReference type="ARBA" id="ARBA00022692"/>
    </source>
</evidence>
<evidence type="ECO:0000256" key="10">
    <source>
        <dbReference type="ARBA" id="ARBA00023002"/>
    </source>
</evidence>
<comment type="cofactor">
    <cofactor evidence="14">
        <name>heme b</name>
        <dbReference type="ChEBI" id="CHEBI:60344"/>
    </cofactor>
    <text evidence="14">Binds 1 heme b (iron(II)-protoporphyrin IX) group per subunit.</text>
</comment>
<evidence type="ECO:0000313" key="17">
    <source>
        <dbReference type="Proteomes" id="UP000197361"/>
    </source>
</evidence>
<feature type="transmembrane region" description="Helical" evidence="15">
    <location>
        <begin position="50"/>
        <end position="73"/>
    </location>
</feature>
<dbReference type="EMBL" id="NISK01000002">
    <property type="protein sequence ID" value="OWQ96952.1"/>
    <property type="molecule type" value="Genomic_DNA"/>
</dbReference>
<evidence type="ECO:0000256" key="14">
    <source>
        <dbReference type="PIRNR" id="PIRNR004638"/>
    </source>
</evidence>
<keyword evidence="5 14" id="KW-1003">Cell membrane</keyword>
<sequence length="165" mass="17953">MFAIPLVKGLHIAAILFWAAGLIALPLLLSQHRPGHDQSGYQRVRRFTHYGYTHLLTPAAVVAVAAGTVLLFLRGVFVPWMFAKLVLVGGLVALHAWIGTQVVRMGEHANRRQPSPSWPLIAIAITLLAAVFILVLAKPAADGIEIPDWLATPRGRQLPVEDVPI</sequence>
<feature type="transmembrane region" description="Helical" evidence="15">
    <location>
        <begin position="118"/>
        <end position="137"/>
    </location>
</feature>
<keyword evidence="9 15" id="KW-1133">Transmembrane helix</keyword>
<keyword evidence="8 14" id="KW-0479">Metal-binding</keyword>
<dbReference type="UniPathway" id="UPA00251">
    <property type="reaction ID" value="UER00324"/>
</dbReference>
<accession>A0A246JWL2</accession>
<comment type="subcellular location">
    <subcellularLocation>
        <location evidence="1">Cell membrane</location>
        <topology evidence="1">Multi-pass membrane protein</topology>
    </subcellularLocation>
</comment>
<dbReference type="InterPro" id="IPR005265">
    <property type="entry name" value="HemJ-like"/>
</dbReference>
<dbReference type="EC" id="1.3.99.-" evidence="14"/>
<dbReference type="PIRSF" id="PIRSF004638">
    <property type="entry name" value="UCP004638"/>
    <property type="match status" value="1"/>
</dbReference>
<evidence type="ECO:0000256" key="1">
    <source>
        <dbReference type="ARBA" id="ARBA00004651"/>
    </source>
</evidence>
<keyword evidence="11 14" id="KW-0408">Iron</keyword>
<dbReference type="OrthoDB" id="7570050at2"/>
<evidence type="ECO:0000256" key="11">
    <source>
        <dbReference type="ARBA" id="ARBA00023004"/>
    </source>
</evidence>
<keyword evidence="12 14" id="KW-0472">Membrane</keyword>
<evidence type="ECO:0000256" key="6">
    <source>
        <dbReference type="ARBA" id="ARBA00022617"/>
    </source>
</evidence>
<comment type="function">
    <text evidence="14">Catalyzes the oxidation of protoporphyrinogen IX to protoporphyrin IX.</text>
</comment>
<keyword evidence="7 15" id="KW-0812">Transmembrane</keyword>
<name>A0A246JWL2_9SPHN</name>